<dbReference type="InterPro" id="IPR009048">
    <property type="entry name" value="A-macroglobulin_rcpt-bd"/>
</dbReference>
<dbReference type="PROSITE" id="PS50068">
    <property type="entry name" value="LDLRA_2"/>
    <property type="match status" value="1"/>
</dbReference>
<feature type="disulfide bond" evidence="2">
    <location>
        <begin position="640"/>
        <end position="658"/>
    </location>
</feature>
<dbReference type="InterPro" id="IPR036055">
    <property type="entry name" value="LDL_receptor-like_sf"/>
</dbReference>
<evidence type="ECO:0000259" key="4">
    <source>
        <dbReference type="SMART" id="SM01360"/>
    </source>
</evidence>
<dbReference type="Gene3D" id="2.60.40.1940">
    <property type="match status" value="1"/>
</dbReference>
<gene>
    <name evidence="6" type="ORF">TBIB3V08_LOCUS3606</name>
</gene>
<dbReference type="InterPro" id="IPR011626">
    <property type="entry name" value="Alpha-macroglobulin_TED"/>
</dbReference>
<comment type="caution">
    <text evidence="2">Lacks conserved residue(s) required for the propagation of feature annotation.</text>
</comment>
<keyword evidence="1 2" id="KW-1015">Disulfide bond</keyword>
<dbReference type="Gene3D" id="2.60.40.10">
    <property type="entry name" value="Immunoglobulins"/>
    <property type="match status" value="2"/>
</dbReference>
<feature type="domain" description="Alpha-2-macroglobulin bait region" evidence="3">
    <location>
        <begin position="423"/>
        <end position="552"/>
    </location>
</feature>
<dbReference type="Gene3D" id="4.10.400.10">
    <property type="entry name" value="Low-density Lipoprotein Receptor"/>
    <property type="match status" value="1"/>
</dbReference>
<dbReference type="GO" id="GO:0005615">
    <property type="term" value="C:extracellular space"/>
    <property type="evidence" value="ECO:0007669"/>
    <property type="project" value="InterPro"/>
</dbReference>
<dbReference type="CDD" id="cd00112">
    <property type="entry name" value="LDLa"/>
    <property type="match status" value="1"/>
</dbReference>
<evidence type="ECO:0008006" key="7">
    <source>
        <dbReference type="Google" id="ProtNLM"/>
    </source>
</evidence>
<protein>
    <recommendedName>
        <fullName evidence="7">CD109 antigen</fullName>
    </recommendedName>
</protein>
<dbReference type="InterPro" id="IPR036595">
    <property type="entry name" value="A-macroglobulin_rcpt-bd_sf"/>
</dbReference>
<dbReference type="PANTHER" id="PTHR11412:SF146">
    <property type="entry name" value="CD109 ANTIGEN"/>
    <property type="match status" value="1"/>
</dbReference>
<evidence type="ECO:0000256" key="1">
    <source>
        <dbReference type="ARBA" id="ARBA00023157"/>
    </source>
</evidence>
<dbReference type="SMART" id="SM01360">
    <property type="entry name" value="A2M"/>
    <property type="match status" value="1"/>
</dbReference>
<dbReference type="Gene3D" id="1.50.10.20">
    <property type="match status" value="1"/>
</dbReference>
<dbReference type="SMART" id="SM01361">
    <property type="entry name" value="A2M_recep"/>
    <property type="match status" value="1"/>
</dbReference>
<dbReference type="InterPro" id="IPR050473">
    <property type="entry name" value="A2M/Complement_sys"/>
</dbReference>
<dbReference type="Gene3D" id="2.60.40.1930">
    <property type="match status" value="1"/>
</dbReference>
<dbReference type="InterPro" id="IPR011625">
    <property type="entry name" value="A2M_N_BRD"/>
</dbReference>
<feature type="domain" description="Alpha-2-macroglobulin" evidence="4">
    <location>
        <begin position="694"/>
        <end position="785"/>
    </location>
</feature>
<dbReference type="Pfam" id="PF00207">
    <property type="entry name" value="A2M"/>
    <property type="match status" value="1"/>
</dbReference>
<dbReference type="InterPro" id="IPR008930">
    <property type="entry name" value="Terpenoid_cyclase/PrenylTrfase"/>
</dbReference>
<accession>A0A7R9EU69</accession>
<dbReference type="Gene3D" id="2.60.40.2950">
    <property type="match status" value="1"/>
</dbReference>
<name>A0A7R9EU69_9NEOP</name>
<dbReference type="EMBL" id="OD565216">
    <property type="protein sequence ID" value="CAD7441132.1"/>
    <property type="molecule type" value="Genomic_DNA"/>
</dbReference>
<dbReference type="InterPro" id="IPR002172">
    <property type="entry name" value="LDrepeatLR_classA_rpt"/>
</dbReference>
<dbReference type="Pfam" id="PF07678">
    <property type="entry name" value="TED_complement"/>
    <property type="match status" value="1"/>
</dbReference>
<dbReference type="Pfam" id="PF07677">
    <property type="entry name" value="A2M_recep"/>
    <property type="match status" value="1"/>
</dbReference>
<dbReference type="SMART" id="SM00192">
    <property type="entry name" value="LDLa"/>
    <property type="match status" value="1"/>
</dbReference>
<sequence>MLVPPFADRGSYLVVAPKTVRPGTLYGVVIQLVQGQHTVLRVRADISRQGVEVVSAAKTVVSQQVDTIFMKVPLSSVSGRYTLKVEGYLPDRLEERVFVNEREVFLSTMFLSIVIQTSRPIYNSGQLGVVSHKFKLPKLAKPGFWKIQVKAGEQVQEQPIRVEAYFPPQFEVHVLLPMYIVDSEEEIKATVTAKSELQRIVTGNASLALYGRNFRNNDTFILIWQDKVFLTSGSHELVLPMETVRSVMNTIVGVELRLEAEVSEFLYGETVSGYSHTRIIDSSINIHFLGTAPKIFKPGMPFEGHIIVAYHDKERLSEEKLSVSKIRIDVSVQTNKGGSITLPPINTSHDSGILGDHNGESNGLITGPSLERYRKEGILYFKFDAPEEATRLTISAEYQDEEGVVVRAQITALEMFAPHGKRIGVWTSTRDAQTGEFAVFHVKSNFYLEEFQYLIVSKNLILYAGQQNVEDMSRASVKTFAVPIGANMAPAFTLIVYHITPLEVVADSVFVPCYVELNQGKDHTKKTAEAIMPADAGAFMGIHAQRSASYFMQAGNDISKSRVVDSFFLFENFTRSKPKVVWRSREGLVPDESVYLTSMNDGVDANQTFTLANLAVFTDAHIPARPRTDVCDTKEGYVPCFTEGCFLESKKCDGHKDCEDGSDENECVFQDDQYEYRVLRRSISSELYDMIGKEWGWQEMNGEYGGEEFFRMTVPPIIDDYYFTAFSVSKTLGFTSSGEPVPFSTVRPFMMHLEGPSACHRGEQVGLRLLLLNNEPYEMIVLITLHSSPHYKFVHVEMNGIVTSYGARLEGGDHQHMVYLAPGLQKRVDLPIAPTVEQGIIEVKVSAVTQVGHSERLHIINVLPEGGLITKHTSTFLDLKNRALVLQYLDIVVEESPIVPYQDWRRYVFGSPRGTMTLSGDVIGPTFREIPLTTKTMLRREMKGTEARVFELAANIWTLHYLRLTNQLGWETAREVLEEANALFGQVMKRCDKEGWFKNWDNSPPSVWLTAWVIRIFKHASFPDWENHLFIDPLILTKSVGWLLRFQTELGSFKETDHYIHPLDFKMYAKFSADNSTDTTMNNNNNNNIPLTSHIVITLQEVLPLVQGGLKTQAATAALEAVRYLERMLTTLSDPYEIAITTYALTLTESSRKNSAFNLLHKTRRQGTDGQLYWSREPIPDNNIKYENQRPFLKHREYQEGDSLAVEATSFALMVYLIRDGVTMIPETIVQWLTSVRMSDNGFISTIDTVIALQALTEYSFRARIKDITNMDITMELPSSAGFRENMHITNKTLSEIHSLEIPNVWGHANVIARGSGQAILQMDISYGVDSQTLAEAPEKKSFELEIREWVRRHPVMSGAAVLEVEIPTGYHLLESEATKIVQSGVHPTLQDARTIEGKTIWFFDHITSEWTCFNHTVRRWFPVANMTLYRQAFLYDAFARG</sequence>
<dbReference type="SUPFAM" id="SSF48239">
    <property type="entry name" value="Terpenoid cyclases/Protein prenyltransferases"/>
    <property type="match status" value="1"/>
</dbReference>
<dbReference type="Gene3D" id="2.60.40.690">
    <property type="entry name" value="Alpha-macroglobulin, receptor-binding domain"/>
    <property type="match status" value="1"/>
</dbReference>
<evidence type="ECO:0000259" key="5">
    <source>
        <dbReference type="SMART" id="SM01361"/>
    </source>
</evidence>
<feature type="disulfide bond" evidence="2">
    <location>
        <begin position="652"/>
        <end position="667"/>
    </location>
</feature>
<dbReference type="InterPro" id="IPR001599">
    <property type="entry name" value="Macroglobln_a2"/>
</dbReference>
<dbReference type="Pfam" id="PF07703">
    <property type="entry name" value="A2M_BRD"/>
    <property type="match status" value="1"/>
</dbReference>
<dbReference type="GO" id="GO:0004866">
    <property type="term" value="F:endopeptidase inhibitor activity"/>
    <property type="evidence" value="ECO:0007669"/>
    <property type="project" value="InterPro"/>
</dbReference>
<dbReference type="InterPro" id="IPR013783">
    <property type="entry name" value="Ig-like_fold"/>
</dbReference>
<organism evidence="6">
    <name type="scientific">Timema bartmani</name>
    <dbReference type="NCBI Taxonomy" id="61472"/>
    <lineage>
        <taxon>Eukaryota</taxon>
        <taxon>Metazoa</taxon>
        <taxon>Ecdysozoa</taxon>
        <taxon>Arthropoda</taxon>
        <taxon>Hexapoda</taxon>
        <taxon>Insecta</taxon>
        <taxon>Pterygota</taxon>
        <taxon>Neoptera</taxon>
        <taxon>Polyneoptera</taxon>
        <taxon>Phasmatodea</taxon>
        <taxon>Timematodea</taxon>
        <taxon>Timematoidea</taxon>
        <taxon>Timematidae</taxon>
        <taxon>Timema</taxon>
    </lineage>
</organism>
<evidence type="ECO:0000259" key="3">
    <source>
        <dbReference type="SMART" id="SM01359"/>
    </source>
</evidence>
<reference evidence="6" key="1">
    <citation type="submission" date="2020-11" db="EMBL/GenBank/DDBJ databases">
        <authorList>
            <person name="Tran Van P."/>
        </authorList>
    </citation>
    <scope>NUCLEOTIDE SEQUENCE</scope>
</reference>
<dbReference type="SUPFAM" id="SSF49410">
    <property type="entry name" value="Alpha-macroglobulin receptor domain"/>
    <property type="match status" value="1"/>
</dbReference>
<evidence type="ECO:0000256" key="2">
    <source>
        <dbReference type="PROSITE-ProRule" id="PRU00124"/>
    </source>
</evidence>
<dbReference type="PANTHER" id="PTHR11412">
    <property type="entry name" value="MACROGLOBULIN / COMPLEMENT"/>
    <property type="match status" value="1"/>
</dbReference>
<proteinExistence type="predicted"/>
<evidence type="ECO:0000313" key="6">
    <source>
        <dbReference type="EMBL" id="CAD7441132.1"/>
    </source>
</evidence>
<feature type="domain" description="Alpha-macroglobulin receptor-binding" evidence="5">
    <location>
        <begin position="1358"/>
        <end position="1440"/>
    </location>
</feature>
<dbReference type="SMART" id="SM01359">
    <property type="entry name" value="A2M_N_2"/>
    <property type="match status" value="1"/>
</dbReference>
<dbReference type="SUPFAM" id="SSF57424">
    <property type="entry name" value="LDL receptor-like module"/>
    <property type="match status" value="1"/>
</dbReference>